<dbReference type="AlphaFoldDB" id="A0A4C1S8A4"/>
<organism evidence="1 2">
    <name type="scientific">Eumeta variegata</name>
    <name type="common">Bagworm moth</name>
    <name type="synonym">Eumeta japonica</name>
    <dbReference type="NCBI Taxonomy" id="151549"/>
    <lineage>
        <taxon>Eukaryota</taxon>
        <taxon>Metazoa</taxon>
        <taxon>Ecdysozoa</taxon>
        <taxon>Arthropoda</taxon>
        <taxon>Hexapoda</taxon>
        <taxon>Insecta</taxon>
        <taxon>Pterygota</taxon>
        <taxon>Neoptera</taxon>
        <taxon>Endopterygota</taxon>
        <taxon>Lepidoptera</taxon>
        <taxon>Glossata</taxon>
        <taxon>Ditrysia</taxon>
        <taxon>Tineoidea</taxon>
        <taxon>Psychidae</taxon>
        <taxon>Oiketicinae</taxon>
        <taxon>Eumeta</taxon>
    </lineage>
</organism>
<dbReference type="Proteomes" id="UP000299102">
    <property type="component" value="Unassembled WGS sequence"/>
</dbReference>
<evidence type="ECO:0000313" key="2">
    <source>
        <dbReference type="Proteomes" id="UP000299102"/>
    </source>
</evidence>
<protein>
    <submittedName>
        <fullName evidence="1">Uncharacterized protein</fullName>
    </submittedName>
</protein>
<gene>
    <name evidence="1" type="ORF">EVAR_114_1</name>
</gene>
<dbReference type="OrthoDB" id="6511194at2759"/>
<comment type="caution">
    <text evidence="1">The sequence shown here is derived from an EMBL/GenBank/DDBJ whole genome shotgun (WGS) entry which is preliminary data.</text>
</comment>
<sequence length="178" mass="20270">MPKAIKSDARSIILKVKSFFEEEARLQAPIIPFNQIYKRISAATGQRETLRKLLYKLGFRFKKTKSNRKVLMERNEVSAWRAKYLREVDKNNISPNPQPLIYLDETYIHSSHTSGKCWQGEGVEGVLEPVSKGQRYIIVHAGGDAGFVKNALTVFKSNTKSGDYHDDMNSANFKKMGD</sequence>
<name>A0A4C1S8A4_EUMVA</name>
<accession>A0A4C1S8A4</accession>
<dbReference type="PANTHER" id="PTHR33939:SF1">
    <property type="entry name" value="DUF4371 DOMAIN-CONTAINING PROTEIN"/>
    <property type="match status" value="1"/>
</dbReference>
<evidence type="ECO:0000313" key="1">
    <source>
        <dbReference type="EMBL" id="GBO98522.1"/>
    </source>
</evidence>
<reference evidence="1 2" key="1">
    <citation type="journal article" date="2019" name="Commun. Biol.">
        <title>The bagworm genome reveals a unique fibroin gene that provides high tensile strength.</title>
        <authorList>
            <person name="Kono N."/>
            <person name="Nakamura H."/>
            <person name="Ohtoshi R."/>
            <person name="Tomita M."/>
            <person name="Numata K."/>
            <person name="Arakawa K."/>
        </authorList>
    </citation>
    <scope>NUCLEOTIDE SEQUENCE [LARGE SCALE GENOMIC DNA]</scope>
</reference>
<dbReference type="PANTHER" id="PTHR33939">
    <property type="entry name" value="PROTEIN CBG22215"/>
    <property type="match status" value="1"/>
</dbReference>
<proteinExistence type="predicted"/>
<dbReference type="EMBL" id="BGZK01000001">
    <property type="protein sequence ID" value="GBO98522.1"/>
    <property type="molecule type" value="Genomic_DNA"/>
</dbReference>
<keyword evidence="2" id="KW-1185">Reference proteome</keyword>